<proteinExistence type="predicted"/>
<feature type="non-terminal residue" evidence="1">
    <location>
        <position position="34"/>
    </location>
</feature>
<sequence>MLLKIYFSYILLVIIDGGADRDRTYDLLDANQSL</sequence>
<protein>
    <submittedName>
        <fullName evidence="1">Uncharacterized protein</fullName>
    </submittedName>
</protein>
<evidence type="ECO:0000313" key="1">
    <source>
        <dbReference type="EMBL" id="SVD13065.1"/>
    </source>
</evidence>
<organism evidence="1">
    <name type="scientific">marine metagenome</name>
    <dbReference type="NCBI Taxonomy" id="408172"/>
    <lineage>
        <taxon>unclassified sequences</taxon>
        <taxon>metagenomes</taxon>
        <taxon>ecological metagenomes</taxon>
    </lineage>
</organism>
<name>A0A382SUA6_9ZZZZ</name>
<dbReference type="AlphaFoldDB" id="A0A382SUA6"/>
<dbReference type="EMBL" id="UINC01131388">
    <property type="protein sequence ID" value="SVD13065.1"/>
    <property type="molecule type" value="Genomic_DNA"/>
</dbReference>
<reference evidence="1" key="1">
    <citation type="submission" date="2018-05" db="EMBL/GenBank/DDBJ databases">
        <authorList>
            <person name="Lanie J.A."/>
            <person name="Ng W.-L."/>
            <person name="Kazmierczak K.M."/>
            <person name="Andrzejewski T.M."/>
            <person name="Davidsen T.M."/>
            <person name="Wayne K.J."/>
            <person name="Tettelin H."/>
            <person name="Glass J.I."/>
            <person name="Rusch D."/>
            <person name="Podicherti R."/>
            <person name="Tsui H.-C.T."/>
            <person name="Winkler M.E."/>
        </authorList>
    </citation>
    <scope>NUCLEOTIDE SEQUENCE</scope>
</reference>
<gene>
    <name evidence="1" type="ORF">METZ01_LOCUS365919</name>
</gene>
<accession>A0A382SUA6</accession>